<proteinExistence type="predicted"/>
<comment type="caution">
    <text evidence="3">The sequence shown here is derived from an EMBL/GenBank/DDBJ whole genome shotgun (WGS) entry which is preliminary data.</text>
</comment>
<protein>
    <recommendedName>
        <fullName evidence="5">26 kDa periplasmic immunogenic protein</fullName>
    </recommendedName>
</protein>
<dbReference type="InterPro" id="IPR007497">
    <property type="entry name" value="SIMPL/DUF541"/>
</dbReference>
<evidence type="ECO:0000313" key="4">
    <source>
        <dbReference type="Proteomes" id="UP000034492"/>
    </source>
</evidence>
<keyword evidence="1" id="KW-0175">Coiled coil</keyword>
<accession>A0A0G0EYV4</accession>
<dbReference type="PANTHER" id="PTHR34387">
    <property type="entry name" value="SLR1258 PROTEIN"/>
    <property type="match status" value="1"/>
</dbReference>
<dbReference type="Pfam" id="PF04402">
    <property type="entry name" value="SIMPL"/>
    <property type="match status" value="1"/>
</dbReference>
<keyword evidence="2" id="KW-1133">Transmembrane helix</keyword>
<gene>
    <name evidence="3" type="ORF">US19_C0001G0020</name>
</gene>
<dbReference type="Proteomes" id="UP000034492">
    <property type="component" value="Unassembled WGS sequence"/>
</dbReference>
<feature type="transmembrane region" description="Helical" evidence="2">
    <location>
        <begin position="6"/>
        <end position="29"/>
    </location>
</feature>
<keyword evidence="2" id="KW-0812">Transmembrane</keyword>
<organism evidence="3 4">
    <name type="scientific">Candidatus Daviesbacteria bacterium GW2011_GWB1_36_5</name>
    <dbReference type="NCBI Taxonomy" id="1618426"/>
    <lineage>
        <taxon>Bacteria</taxon>
        <taxon>Candidatus Daviesiibacteriota</taxon>
    </lineage>
</organism>
<reference evidence="3 4" key="1">
    <citation type="journal article" date="2015" name="Nature">
        <title>rRNA introns, odd ribosomes, and small enigmatic genomes across a large radiation of phyla.</title>
        <authorList>
            <person name="Brown C.T."/>
            <person name="Hug L.A."/>
            <person name="Thomas B.C."/>
            <person name="Sharon I."/>
            <person name="Castelle C.J."/>
            <person name="Singh A."/>
            <person name="Wilkins M.J."/>
            <person name="Williams K.H."/>
            <person name="Banfield J.F."/>
        </authorList>
    </citation>
    <scope>NUCLEOTIDE SEQUENCE [LARGE SCALE GENOMIC DNA]</scope>
</reference>
<evidence type="ECO:0000313" key="3">
    <source>
        <dbReference type="EMBL" id="KKQ10682.1"/>
    </source>
</evidence>
<evidence type="ECO:0000256" key="1">
    <source>
        <dbReference type="SAM" id="Coils"/>
    </source>
</evidence>
<dbReference type="EMBL" id="LBSA01000001">
    <property type="protein sequence ID" value="KKQ10682.1"/>
    <property type="molecule type" value="Genomic_DNA"/>
</dbReference>
<dbReference type="Gene3D" id="3.30.110.170">
    <property type="entry name" value="Protein of unknown function (DUF541), domain 1"/>
    <property type="match status" value="1"/>
</dbReference>
<sequence length="252" mass="27063">MQNQNLLIANTVSFLIKSIIFLLLIFLYIKFAGPIPFSVNSTTTSKSDAFSVTGEGKADIKPDFGTLRVGVTANAQTVEAAQSQMNTSINKVTDALKNAGIASDDIQTENYNVNPNYDYTSGTQKITGYNANTNLVIKIRDINKANQIIDLTTQNGANQLGGLTFENLDKSKAEDEARIKAVEDAKKKASRAAQAAGFSLGKLVNYQESFGGQPPIIYAADRALPQSGGGDTQVEPGTNEIVVNVTLSYEVR</sequence>
<evidence type="ECO:0000256" key="2">
    <source>
        <dbReference type="SAM" id="Phobius"/>
    </source>
</evidence>
<dbReference type="PANTHER" id="PTHR34387:SF1">
    <property type="entry name" value="PERIPLASMIC IMMUNOGENIC PROTEIN"/>
    <property type="match status" value="1"/>
</dbReference>
<feature type="coiled-coil region" evidence="1">
    <location>
        <begin position="165"/>
        <end position="192"/>
    </location>
</feature>
<dbReference type="AlphaFoldDB" id="A0A0G0EYV4"/>
<dbReference type="Gene3D" id="3.30.70.2970">
    <property type="entry name" value="Protein of unknown function (DUF541), domain 2"/>
    <property type="match status" value="1"/>
</dbReference>
<dbReference type="GO" id="GO:0006974">
    <property type="term" value="P:DNA damage response"/>
    <property type="evidence" value="ECO:0007669"/>
    <property type="project" value="TreeGrafter"/>
</dbReference>
<name>A0A0G0EYV4_9BACT</name>
<dbReference type="InterPro" id="IPR052022">
    <property type="entry name" value="26kDa_periplasmic_antigen"/>
</dbReference>
<evidence type="ECO:0008006" key="5">
    <source>
        <dbReference type="Google" id="ProtNLM"/>
    </source>
</evidence>
<keyword evidence="2" id="KW-0472">Membrane</keyword>